<dbReference type="Gene3D" id="3.10.580.10">
    <property type="entry name" value="CBS-domain"/>
    <property type="match status" value="1"/>
</dbReference>
<gene>
    <name evidence="2" type="ORF">F0254_25945</name>
</gene>
<dbReference type="Pfam" id="PF00571">
    <property type="entry name" value="CBS"/>
    <property type="match status" value="1"/>
</dbReference>
<feature type="domain" description="CBS" evidence="1">
    <location>
        <begin position="123"/>
        <end position="169"/>
    </location>
</feature>
<dbReference type="InterPro" id="IPR046342">
    <property type="entry name" value="CBS_dom_sf"/>
</dbReference>
<protein>
    <submittedName>
        <fullName evidence="2">CBS domain-containing protein</fullName>
    </submittedName>
</protein>
<dbReference type="InterPro" id="IPR000644">
    <property type="entry name" value="CBS_dom"/>
</dbReference>
<name>A0A7Y4B9I8_VIBAL</name>
<sequence length="256" mass="28911">MRRHRYCVVHPLTGRYIFGGDMSLVEDFLSEFCEIEKYLRVLTNSDEHKSFSKMLQESKTKNRVVSRYIGELGTFASLRNLLSHERFSGAHVASPSEQVVERIKELRAKIISQPRLLKLCSVELLTFDKSDTIQKVLLEMRKNDFSQVPILSGGTLFGVLSSNTISRWLGSDAFEGLFCTSEATVEEVMAHQEFSDNYEILPQDQTYGKAVAKFEKATSTGKALDAILITHSGKPEQKLLGIVTMADMPKIMSELY</sequence>
<dbReference type="Proteomes" id="UP000532247">
    <property type="component" value="Unassembled WGS sequence"/>
</dbReference>
<dbReference type="SUPFAM" id="SSF54631">
    <property type="entry name" value="CBS-domain pair"/>
    <property type="match status" value="1"/>
</dbReference>
<reference evidence="2 3" key="1">
    <citation type="submission" date="2019-09" db="EMBL/GenBank/DDBJ databases">
        <title>Draft genome sequencing and comparative genomics of hatchery-associated Vibrios.</title>
        <authorList>
            <person name="Kehlet-Delgado H."/>
            <person name="Mueller R.S."/>
        </authorList>
    </citation>
    <scope>NUCLEOTIDE SEQUENCE [LARGE SCALE GENOMIC DNA]</scope>
    <source>
        <strain evidence="2 3">081416A</strain>
    </source>
</reference>
<dbReference type="EMBL" id="VTYF01000045">
    <property type="protein sequence ID" value="NOI12226.1"/>
    <property type="molecule type" value="Genomic_DNA"/>
</dbReference>
<comment type="caution">
    <text evidence="2">The sequence shown here is derived from an EMBL/GenBank/DDBJ whole genome shotgun (WGS) entry which is preliminary data.</text>
</comment>
<evidence type="ECO:0000259" key="1">
    <source>
        <dbReference type="Pfam" id="PF00571"/>
    </source>
</evidence>
<accession>A0A7Y4B9I8</accession>
<proteinExistence type="predicted"/>
<evidence type="ECO:0000313" key="2">
    <source>
        <dbReference type="EMBL" id="NOI12226.1"/>
    </source>
</evidence>
<evidence type="ECO:0000313" key="3">
    <source>
        <dbReference type="Proteomes" id="UP000532247"/>
    </source>
</evidence>
<dbReference type="AlphaFoldDB" id="A0A7Y4B9I8"/>
<organism evidence="2 3">
    <name type="scientific">Vibrio alginolyticus</name>
    <dbReference type="NCBI Taxonomy" id="663"/>
    <lineage>
        <taxon>Bacteria</taxon>
        <taxon>Pseudomonadati</taxon>
        <taxon>Pseudomonadota</taxon>
        <taxon>Gammaproteobacteria</taxon>
        <taxon>Vibrionales</taxon>
        <taxon>Vibrionaceae</taxon>
        <taxon>Vibrio</taxon>
    </lineage>
</organism>